<dbReference type="GO" id="GO:0003700">
    <property type="term" value="F:DNA-binding transcription factor activity"/>
    <property type="evidence" value="ECO:0007669"/>
    <property type="project" value="InterPro"/>
</dbReference>
<reference evidence="15" key="1">
    <citation type="journal article" date="2013" name="Genetics">
        <title>The draft genome and transcriptome of Panagrellus redivivus are shaped by the harsh demands of a free-living lifestyle.</title>
        <authorList>
            <person name="Srinivasan J."/>
            <person name="Dillman A.R."/>
            <person name="Macchietto M.G."/>
            <person name="Heikkinen L."/>
            <person name="Lakso M."/>
            <person name="Fracchia K.M."/>
            <person name="Antoshechkin I."/>
            <person name="Mortazavi A."/>
            <person name="Wong G."/>
            <person name="Sternberg P.W."/>
        </authorList>
    </citation>
    <scope>NUCLEOTIDE SEQUENCE [LARGE SCALE GENOMIC DNA]</scope>
    <source>
        <strain evidence="15">MT8872</strain>
    </source>
</reference>
<dbReference type="Pfam" id="PF00105">
    <property type="entry name" value="zf-C4"/>
    <property type="match status" value="1"/>
</dbReference>
<keyword evidence="7 11" id="KW-0238">DNA-binding</keyword>
<comment type="subcellular location">
    <subcellularLocation>
        <location evidence="1 11">Nucleus</location>
    </subcellularLocation>
</comment>
<feature type="compositionally biased region" description="Basic and acidic residues" evidence="12">
    <location>
        <begin position="105"/>
        <end position="115"/>
    </location>
</feature>
<evidence type="ECO:0000259" key="13">
    <source>
        <dbReference type="PROSITE" id="PS51030"/>
    </source>
</evidence>
<keyword evidence="8 11" id="KW-0804">Transcription</keyword>
<feature type="domain" description="Nuclear receptor" evidence="13">
    <location>
        <begin position="27"/>
        <end position="102"/>
    </location>
</feature>
<dbReference type="PROSITE" id="PS51030">
    <property type="entry name" value="NUCLEAR_REC_DBD_2"/>
    <property type="match status" value="1"/>
</dbReference>
<organism evidence="15 16">
    <name type="scientific">Panagrellus redivivus</name>
    <name type="common">Microworm</name>
    <dbReference type="NCBI Taxonomy" id="6233"/>
    <lineage>
        <taxon>Eukaryota</taxon>
        <taxon>Metazoa</taxon>
        <taxon>Ecdysozoa</taxon>
        <taxon>Nematoda</taxon>
        <taxon>Chromadorea</taxon>
        <taxon>Rhabditida</taxon>
        <taxon>Tylenchina</taxon>
        <taxon>Panagrolaimomorpha</taxon>
        <taxon>Panagrolaimoidea</taxon>
        <taxon>Panagrolaimidae</taxon>
        <taxon>Panagrellus</taxon>
    </lineage>
</organism>
<dbReference type="PROSITE" id="PS00031">
    <property type="entry name" value="NUCLEAR_REC_DBD_1"/>
    <property type="match status" value="1"/>
</dbReference>
<dbReference type="InterPro" id="IPR035500">
    <property type="entry name" value="NHR-like_dom_sf"/>
</dbReference>
<dbReference type="InterPro" id="IPR013088">
    <property type="entry name" value="Znf_NHR/GATA"/>
</dbReference>
<protein>
    <submittedName>
        <fullName evidence="16">Nuclear receptor</fullName>
    </submittedName>
</protein>
<dbReference type="Pfam" id="PF00104">
    <property type="entry name" value="Hormone_recep"/>
    <property type="match status" value="1"/>
</dbReference>
<dbReference type="CDD" id="cd06960">
    <property type="entry name" value="NR_DBD_HNF4A"/>
    <property type="match status" value="1"/>
</dbReference>
<dbReference type="GO" id="GO:0005634">
    <property type="term" value="C:nucleus"/>
    <property type="evidence" value="ECO:0007669"/>
    <property type="project" value="UniProtKB-SubCell"/>
</dbReference>
<dbReference type="Proteomes" id="UP000492821">
    <property type="component" value="Unassembled WGS sequence"/>
</dbReference>
<sequence>MVMVTMSSNSSSSNGVMPMIVDSQKTTQECVVCNDESDGLHFGKHTCRACAAFFRRTVSLKLDYACKHDNKCEIVKNARNMCRACRFQKCLSMGMLTSAVQHARDGLGKRKEVTQKRVKQPEVVNNQTPSCSSSSTPDYSMEGNMWSPPLNPANSHGSHNSATSSENSLPNGQNGNGNGNSNGNNGAYMPVNLANFSNLVLYPPKANTTGTVGQSQTLQHLDGSNGVYLANPIQNAEFKVLHRMVEGYNNFLSLRRASYTLIDDIPRFANGDPESVPPANFATCKKTCRVEASLVMDVVVKYFHPFDSLIPQDRIKLFESFYCFFSNTERAYLSYQKFGNEEDNDRLIMPDGGYAVISELDKFYINAAKGDPAQLAQIFQSAMSYIVKQIVPHMTRIQMDDYELCALLGMFLWRDTVSDLTPGAVAQLHHTRDSIISDLHLHYRMRGYVDADVSVKLGNLFLLIPKLEQSLKLIRENYSIAELFNMIEPDGCCKRFHEKSAQ</sequence>
<evidence type="ECO:0000256" key="5">
    <source>
        <dbReference type="ARBA" id="ARBA00022833"/>
    </source>
</evidence>
<dbReference type="PANTHER" id="PTHR46011:SF6">
    <property type="entry name" value="HIGH ZINC ACTIVATED NUCLEAR RECEPTOR PROTEIN"/>
    <property type="match status" value="1"/>
</dbReference>
<evidence type="ECO:0000256" key="7">
    <source>
        <dbReference type="ARBA" id="ARBA00023125"/>
    </source>
</evidence>
<dbReference type="Gene3D" id="3.30.50.10">
    <property type="entry name" value="Erythroid Transcription Factor GATA-1, subunit A"/>
    <property type="match status" value="1"/>
</dbReference>
<evidence type="ECO:0000256" key="9">
    <source>
        <dbReference type="ARBA" id="ARBA00023170"/>
    </source>
</evidence>
<dbReference type="PROSITE" id="PS51843">
    <property type="entry name" value="NR_LBD"/>
    <property type="match status" value="1"/>
</dbReference>
<dbReference type="SUPFAM" id="SSF48508">
    <property type="entry name" value="Nuclear receptor ligand-binding domain"/>
    <property type="match status" value="1"/>
</dbReference>
<evidence type="ECO:0000256" key="8">
    <source>
        <dbReference type="ARBA" id="ARBA00023163"/>
    </source>
</evidence>
<feature type="region of interest" description="Disordered" evidence="12">
    <location>
        <begin position="105"/>
        <end position="186"/>
    </location>
</feature>
<evidence type="ECO:0000313" key="15">
    <source>
        <dbReference type="Proteomes" id="UP000492821"/>
    </source>
</evidence>
<name>A0A7E4VRZ7_PANRE</name>
<feature type="domain" description="NR LBD" evidence="14">
    <location>
        <begin position="243"/>
        <end position="500"/>
    </location>
</feature>
<keyword evidence="3 11" id="KW-0479">Metal-binding</keyword>
<dbReference type="PRINTS" id="PR00047">
    <property type="entry name" value="STROIDFINGER"/>
</dbReference>
<reference evidence="16" key="2">
    <citation type="submission" date="2020-10" db="UniProtKB">
        <authorList>
            <consortium name="WormBaseParasite"/>
        </authorList>
    </citation>
    <scope>IDENTIFICATION</scope>
</reference>
<evidence type="ECO:0000256" key="1">
    <source>
        <dbReference type="ARBA" id="ARBA00004123"/>
    </source>
</evidence>
<dbReference type="PANTHER" id="PTHR46011">
    <property type="entry name" value="NUCLEAR HORMONE RECEPTOR FAMILY MEMBER NHR-86-RELATED"/>
    <property type="match status" value="1"/>
</dbReference>
<evidence type="ECO:0000256" key="10">
    <source>
        <dbReference type="ARBA" id="ARBA00023242"/>
    </source>
</evidence>
<evidence type="ECO:0000256" key="4">
    <source>
        <dbReference type="ARBA" id="ARBA00022771"/>
    </source>
</evidence>
<dbReference type="GO" id="GO:0000978">
    <property type="term" value="F:RNA polymerase II cis-regulatory region sequence-specific DNA binding"/>
    <property type="evidence" value="ECO:0007669"/>
    <property type="project" value="InterPro"/>
</dbReference>
<dbReference type="Gene3D" id="1.10.565.10">
    <property type="entry name" value="Retinoid X Receptor"/>
    <property type="match status" value="1"/>
</dbReference>
<evidence type="ECO:0000313" key="16">
    <source>
        <dbReference type="WBParaSite" id="Pan_g2544.t2"/>
    </source>
</evidence>
<evidence type="ECO:0000256" key="11">
    <source>
        <dbReference type="RuleBase" id="RU004334"/>
    </source>
</evidence>
<evidence type="ECO:0000259" key="14">
    <source>
        <dbReference type="PROSITE" id="PS51843"/>
    </source>
</evidence>
<keyword evidence="9 11" id="KW-0675">Receptor</keyword>
<evidence type="ECO:0000256" key="6">
    <source>
        <dbReference type="ARBA" id="ARBA00023015"/>
    </source>
</evidence>
<comment type="similarity">
    <text evidence="2 11">Belongs to the nuclear hormone receptor family.</text>
</comment>
<keyword evidence="10 11" id="KW-0539">Nucleus</keyword>
<dbReference type="GO" id="GO:0008270">
    <property type="term" value="F:zinc ion binding"/>
    <property type="evidence" value="ECO:0007669"/>
    <property type="project" value="UniProtKB-KW"/>
</dbReference>
<proteinExistence type="inferred from homology"/>
<evidence type="ECO:0000256" key="3">
    <source>
        <dbReference type="ARBA" id="ARBA00022723"/>
    </source>
</evidence>
<keyword evidence="15" id="KW-1185">Reference proteome</keyword>
<dbReference type="InterPro" id="IPR000536">
    <property type="entry name" value="Nucl_hrmn_rcpt_lig-bd"/>
</dbReference>
<dbReference type="SUPFAM" id="SSF57716">
    <property type="entry name" value="Glucocorticoid receptor-like (DNA-binding domain)"/>
    <property type="match status" value="1"/>
</dbReference>
<dbReference type="SMART" id="SM00430">
    <property type="entry name" value="HOLI"/>
    <property type="match status" value="1"/>
</dbReference>
<keyword evidence="5 11" id="KW-0862">Zinc</keyword>
<dbReference type="SMART" id="SM00399">
    <property type="entry name" value="ZnF_C4"/>
    <property type="match status" value="1"/>
</dbReference>
<dbReference type="InterPro" id="IPR001628">
    <property type="entry name" value="Znf_hrmn_rcpt"/>
</dbReference>
<keyword evidence="4 11" id="KW-0863">Zinc-finger</keyword>
<feature type="compositionally biased region" description="Polar residues" evidence="12">
    <location>
        <begin position="152"/>
        <end position="170"/>
    </location>
</feature>
<evidence type="ECO:0000256" key="12">
    <source>
        <dbReference type="SAM" id="MobiDB-lite"/>
    </source>
</evidence>
<dbReference type="InterPro" id="IPR049636">
    <property type="entry name" value="HNF4-like_DBD"/>
</dbReference>
<dbReference type="AlphaFoldDB" id="A0A7E4VRZ7"/>
<dbReference type="WBParaSite" id="Pan_g2544.t2">
    <property type="protein sequence ID" value="Pan_g2544.t2"/>
    <property type="gene ID" value="Pan_g2544"/>
</dbReference>
<keyword evidence="6 11" id="KW-0805">Transcription regulation</keyword>
<evidence type="ECO:0000256" key="2">
    <source>
        <dbReference type="ARBA" id="ARBA00005993"/>
    </source>
</evidence>
<accession>A0A7E4VRZ7</accession>